<dbReference type="eggNOG" id="COG0346">
    <property type="taxonomic scope" value="Bacteria"/>
</dbReference>
<dbReference type="SUPFAM" id="SSF54593">
    <property type="entry name" value="Glyoxalase/Bleomycin resistance protein/Dihydroxybiphenyl dioxygenase"/>
    <property type="match status" value="1"/>
</dbReference>
<dbReference type="InterPro" id="IPR029068">
    <property type="entry name" value="Glyas_Bleomycin-R_OHBP_Dase"/>
</dbReference>
<protein>
    <recommendedName>
        <fullName evidence="1">Glyoxalase/fosfomycin resistance/dioxygenase domain-containing protein</fullName>
    </recommendedName>
</protein>
<evidence type="ECO:0000313" key="2">
    <source>
        <dbReference type="EMBL" id="GAD68191.1"/>
    </source>
</evidence>
<organism evidence="2 3">
    <name type="scientific">Vibrio proteolyticus NBRC 13287</name>
    <dbReference type="NCBI Taxonomy" id="1219065"/>
    <lineage>
        <taxon>Bacteria</taxon>
        <taxon>Pseudomonadati</taxon>
        <taxon>Pseudomonadota</taxon>
        <taxon>Gammaproteobacteria</taxon>
        <taxon>Vibrionales</taxon>
        <taxon>Vibrionaceae</taxon>
        <taxon>Vibrio</taxon>
    </lineage>
</organism>
<sequence length="124" mass="14165">MANLATREIKAFVPARDFELSISFYQSLGFAVGSVFGEVAYLSKGECAFLLQDFYEPVHCENYMMYLLVEDARSWHQHVAQSGVETEFGTTLTELQQQPWGMLEFCMTDPSGVLWRIAEHIRTV</sequence>
<dbReference type="STRING" id="1219065.VPR01S_11_01850"/>
<reference evidence="2 3" key="1">
    <citation type="submission" date="2013-09" db="EMBL/GenBank/DDBJ databases">
        <title>Whole genome shotgun sequence of Vibrio proteolyticus NBRC 13287.</title>
        <authorList>
            <person name="Isaki S."/>
            <person name="Hosoyama A."/>
            <person name="Numata M."/>
            <person name="Hashimoto M."/>
            <person name="Hosoyama Y."/>
            <person name="Tsuchikane K."/>
            <person name="Noguchi M."/>
            <person name="Hirakata S."/>
            <person name="Ichikawa N."/>
            <person name="Ohji S."/>
            <person name="Yamazoe A."/>
            <person name="Fujita N."/>
        </authorList>
    </citation>
    <scope>NUCLEOTIDE SEQUENCE [LARGE SCALE GENOMIC DNA]</scope>
    <source>
        <strain evidence="2 3">NBRC 13287</strain>
    </source>
</reference>
<comment type="caution">
    <text evidence="2">The sequence shown here is derived from an EMBL/GenBank/DDBJ whole genome shotgun (WGS) entry which is preliminary data.</text>
</comment>
<dbReference type="EMBL" id="BATJ01000011">
    <property type="protein sequence ID" value="GAD68191.1"/>
    <property type="molecule type" value="Genomic_DNA"/>
</dbReference>
<dbReference type="AlphaFoldDB" id="U2ZKA6"/>
<evidence type="ECO:0000313" key="3">
    <source>
        <dbReference type="Proteomes" id="UP000016570"/>
    </source>
</evidence>
<keyword evidence="3" id="KW-1185">Reference proteome</keyword>
<dbReference type="Gene3D" id="3.10.180.10">
    <property type="entry name" value="2,3-Dihydroxybiphenyl 1,2-Dioxygenase, domain 1"/>
    <property type="match status" value="1"/>
</dbReference>
<proteinExistence type="predicted"/>
<gene>
    <name evidence="2" type="ORF">VPR01S_11_01850</name>
</gene>
<evidence type="ECO:0000259" key="1">
    <source>
        <dbReference type="Pfam" id="PF00903"/>
    </source>
</evidence>
<dbReference type="InterPro" id="IPR004360">
    <property type="entry name" value="Glyas_Fos-R_dOase_dom"/>
</dbReference>
<dbReference type="RefSeq" id="WP_021706162.1">
    <property type="nucleotide sequence ID" value="NZ_BATJ01000011.1"/>
</dbReference>
<accession>U2ZKA6</accession>
<name>U2ZKA6_VIBPR</name>
<dbReference type="Pfam" id="PF00903">
    <property type="entry name" value="Glyoxalase"/>
    <property type="match status" value="1"/>
</dbReference>
<dbReference type="Proteomes" id="UP000016570">
    <property type="component" value="Unassembled WGS sequence"/>
</dbReference>
<feature type="domain" description="Glyoxalase/fosfomycin resistance/dioxygenase" evidence="1">
    <location>
        <begin position="13"/>
        <end position="117"/>
    </location>
</feature>